<reference evidence="3 4" key="1">
    <citation type="submission" date="2017-02" db="EMBL/GenBank/DDBJ databases">
        <authorList>
            <person name="Peterson S.W."/>
        </authorList>
    </citation>
    <scope>NUCLEOTIDE SEQUENCE [LARGE SCALE GENOMIC DNA]</scope>
    <source>
        <strain evidence="3 4">DSM 45154</strain>
    </source>
</reference>
<sequence>MLEPMDTTPGSAERSEPSPLGRTAGEAILRVAQRLTDVLAELAAEHGLTPLQARALRALRDRPSQGRLARALRCTPSRVSLITGELEERGLVTRVPSRSDRRVRVARLTPEGEQVVEAIGARLARESPLTHALGHEELRLLIALLNRLDDADDPAHP</sequence>
<dbReference type="PRINTS" id="PR00598">
    <property type="entry name" value="HTHMARR"/>
</dbReference>
<feature type="region of interest" description="Disordered" evidence="1">
    <location>
        <begin position="1"/>
        <end position="22"/>
    </location>
</feature>
<gene>
    <name evidence="3" type="ORF">SAMN02745673_02427</name>
</gene>
<dbReference type="EMBL" id="FUWS01000006">
    <property type="protein sequence ID" value="SKA09712.1"/>
    <property type="molecule type" value="Genomic_DNA"/>
</dbReference>
<accession>A0A1T4R0Y0</accession>
<proteinExistence type="predicted"/>
<name>A0A1T4R0Y0_9ACTN</name>
<dbReference type="GO" id="GO:0006950">
    <property type="term" value="P:response to stress"/>
    <property type="evidence" value="ECO:0007669"/>
    <property type="project" value="TreeGrafter"/>
</dbReference>
<dbReference type="InterPro" id="IPR036390">
    <property type="entry name" value="WH_DNA-bd_sf"/>
</dbReference>
<dbReference type="Gene3D" id="1.10.10.10">
    <property type="entry name" value="Winged helix-like DNA-binding domain superfamily/Winged helix DNA-binding domain"/>
    <property type="match status" value="1"/>
</dbReference>
<evidence type="ECO:0000313" key="3">
    <source>
        <dbReference type="EMBL" id="SKA09712.1"/>
    </source>
</evidence>
<dbReference type="PROSITE" id="PS50995">
    <property type="entry name" value="HTH_MARR_2"/>
    <property type="match status" value="1"/>
</dbReference>
<evidence type="ECO:0000313" key="4">
    <source>
        <dbReference type="Proteomes" id="UP000190637"/>
    </source>
</evidence>
<evidence type="ECO:0000259" key="2">
    <source>
        <dbReference type="PROSITE" id="PS50995"/>
    </source>
</evidence>
<dbReference type="Pfam" id="PF12802">
    <property type="entry name" value="MarR_2"/>
    <property type="match status" value="1"/>
</dbReference>
<feature type="domain" description="HTH marR-type" evidence="2">
    <location>
        <begin position="21"/>
        <end position="150"/>
    </location>
</feature>
<dbReference type="GO" id="GO:0003700">
    <property type="term" value="F:DNA-binding transcription factor activity"/>
    <property type="evidence" value="ECO:0007669"/>
    <property type="project" value="InterPro"/>
</dbReference>
<dbReference type="InterPro" id="IPR036388">
    <property type="entry name" value="WH-like_DNA-bd_sf"/>
</dbReference>
<dbReference type="Proteomes" id="UP000190637">
    <property type="component" value="Unassembled WGS sequence"/>
</dbReference>
<dbReference type="GO" id="GO:0003677">
    <property type="term" value="F:DNA binding"/>
    <property type="evidence" value="ECO:0007669"/>
    <property type="project" value="UniProtKB-KW"/>
</dbReference>
<dbReference type="SUPFAM" id="SSF46785">
    <property type="entry name" value="Winged helix' DNA-binding domain"/>
    <property type="match status" value="1"/>
</dbReference>
<dbReference type="STRING" id="1122192.SAMN02745673_02427"/>
<dbReference type="InterPro" id="IPR039422">
    <property type="entry name" value="MarR/SlyA-like"/>
</dbReference>
<dbReference type="SMART" id="SM00347">
    <property type="entry name" value="HTH_MARR"/>
    <property type="match status" value="1"/>
</dbReference>
<keyword evidence="4" id="KW-1185">Reference proteome</keyword>
<evidence type="ECO:0000256" key="1">
    <source>
        <dbReference type="SAM" id="MobiDB-lite"/>
    </source>
</evidence>
<organism evidence="3 4">
    <name type="scientific">Marinactinospora thermotolerans DSM 45154</name>
    <dbReference type="NCBI Taxonomy" id="1122192"/>
    <lineage>
        <taxon>Bacteria</taxon>
        <taxon>Bacillati</taxon>
        <taxon>Actinomycetota</taxon>
        <taxon>Actinomycetes</taxon>
        <taxon>Streptosporangiales</taxon>
        <taxon>Nocardiopsidaceae</taxon>
        <taxon>Marinactinospora</taxon>
    </lineage>
</organism>
<dbReference type="PANTHER" id="PTHR33164">
    <property type="entry name" value="TRANSCRIPTIONAL REGULATOR, MARR FAMILY"/>
    <property type="match status" value="1"/>
</dbReference>
<keyword evidence="3" id="KW-0238">DNA-binding</keyword>
<dbReference type="PANTHER" id="PTHR33164:SF99">
    <property type="entry name" value="MARR FAMILY REGULATORY PROTEIN"/>
    <property type="match status" value="1"/>
</dbReference>
<dbReference type="InterPro" id="IPR000835">
    <property type="entry name" value="HTH_MarR-typ"/>
</dbReference>
<protein>
    <submittedName>
        <fullName evidence="3">DNA-binding transcriptional regulator, MarR family</fullName>
    </submittedName>
</protein>
<dbReference type="AlphaFoldDB" id="A0A1T4R0Y0"/>